<feature type="domain" description="DUF418" evidence="2">
    <location>
        <begin position="165"/>
        <end position="334"/>
    </location>
</feature>
<feature type="transmembrane region" description="Helical" evidence="1">
    <location>
        <begin position="229"/>
        <end position="251"/>
    </location>
</feature>
<gene>
    <name evidence="4" type="ORF">K8V56_21135</name>
</gene>
<reference evidence="4" key="2">
    <citation type="submission" date="2021-09" db="EMBL/GenBank/DDBJ databases">
        <authorList>
            <person name="Gilroy R."/>
        </authorList>
    </citation>
    <scope>NUCLEOTIDE SEQUENCE</scope>
    <source>
        <strain evidence="4">CHK171-7178</strain>
    </source>
</reference>
<accession>A0A921G5Q2</accession>
<comment type="caution">
    <text evidence="4">The sequence shown here is derived from an EMBL/GenBank/DDBJ whole genome shotgun (WGS) entry which is preliminary data.</text>
</comment>
<dbReference type="Pfam" id="PF04235">
    <property type="entry name" value="DUF418"/>
    <property type="match status" value="1"/>
</dbReference>
<dbReference type="Pfam" id="PF07786">
    <property type="entry name" value="HGSNAT_cat"/>
    <property type="match status" value="1"/>
</dbReference>
<evidence type="ECO:0000259" key="3">
    <source>
        <dbReference type="Pfam" id="PF07786"/>
    </source>
</evidence>
<evidence type="ECO:0000259" key="2">
    <source>
        <dbReference type="Pfam" id="PF04235"/>
    </source>
</evidence>
<feature type="transmembrane region" description="Helical" evidence="1">
    <location>
        <begin position="12"/>
        <end position="31"/>
    </location>
</feature>
<sequence>MRPIELNKRIDILDYLRGFSLVGIILVNILALLDMKIPDSDTLGQSYQRFLLLFVEGRFFTIFSFLFGVGFYIFISRAHAKGKNGIILFIRRLIALFLFGVVHSVYNSGEALAIYAVFGLLILPFYKLKKEINLIVGLVLLILTSYLSLKALMPLPLILIGYAAGQYQFFEELHKKIRMISIFTAIMFVLSAIGLLIQYKHVPLETFYPFILEGVNEPTIEQANQFMKIGLMIGPLLSAFFVGSLILLLQLPLMQKVLSPLKFYGRMALTNYLMQTAFILIVGHMFDLFERISYTQSFFLCVGICLIQFIFSRIWLHFFLYGPMEWIWRMWTYFEVPSIVKSKEKPALD</sequence>
<feature type="transmembrane region" description="Helical" evidence="1">
    <location>
        <begin position="263"/>
        <end position="286"/>
    </location>
</feature>
<dbReference type="InterPro" id="IPR052529">
    <property type="entry name" value="Bact_Transport_Assoc"/>
</dbReference>
<reference evidence="4" key="1">
    <citation type="journal article" date="2021" name="PeerJ">
        <title>Extensive microbial diversity within the chicken gut microbiome revealed by metagenomics and culture.</title>
        <authorList>
            <person name="Gilroy R."/>
            <person name="Ravi A."/>
            <person name="Getino M."/>
            <person name="Pursley I."/>
            <person name="Horton D.L."/>
            <person name="Alikhan N.F."/>
            <person name="Baker D."/>
            <person name="Gharbi K."/>
            <person name="Hall N."/>
            <person name="Watson M."/>
            <person name="Adriaenssens E.M."/>
            <person name="Foster-Nyarko E."/>
            <person name="Jarju S."/>
            <person name="Secka A."/>
            <person name="Antonio M."/>
            <person name="Oren A."/>
            <person name="Chaudhuri R.R."/>
            <person name="La Ragione R."/>
            <person name="Hildebrand F."/>
            <person name="Pallen M.J."/>
        </authorList>
    </citation>
    <scope>NUCLEOTIDE SEQUENCE</scope>
    <source>
        <strain evidence="4">CHK171-7178</strain>
    </source>
</reference>
<feature type="transmembrane region" description="Helical" evidence="1">
    <location>
        <begin position="112"/>
        <end position="128"/>
    </location>
</feature>
<dbReference type="InterPro" id="IPR012429">
    <property type="entry name" value="HGSNAT_cat"/>
</dbReference>
<dbReference type="PANTHER" id="PTHR30590">
    <property type="entry name" value="INNER MEMBRANE PROTEIN"/>
    <property type="match status" value="1"/>
</dbReference>
<proteinExistence type="predicted"/>
<feature type="transmembrane region" description="Helical" evidence="1">
    <location>
        <begin position="298"/>
        <end position="321"/>
    </location>
</feature>
<keyword evidence="1" id="KW-0812">Transmembrane</keyword>
<evidence type="ECO:0000256" key="1">
    <source>
        <dbReference type="SAM" id="Phobius"/>
    </source>
</evidence>
<evidence type="ECO:0000313" key="5">
    <source>
        <dbReference type="Proteomes" id="UP000698173"/>
    </source>
</evidence>
<protein>
    <submittedName>
        <fullName evidence="4">DUF418 domain-containing protein</fullName>
    </submittedName>
</protein>
<dbReference type="InterPro" id="IPR007349">
    <property type="entry name" value="DUF418"/>
</dbReference>
<name>A0A921G5Q2_SPOPS</name>
<dbReference type="AlphaFoldDB" id="A0A921G5Q2"/>
<keyword evidence="1" id="KW-0472">Membrane</keyword>
<organism evidence="4 5">
    <name type="scientific">Sporosarcina psychrophila</name>
    <name type="common">Bacillus psychrophilus</name>
    <dbReference type="NCBI Taxonomy" id="1476"/>
    <lineage>
        <taxon>Bacteria</taxon>
        <taxon>Bacillati</taxon>
        <taxon>Bacillota</taxon>
        <taxon>Bacilli</taxon>
        <taxon>Bacillales</taxon>
        <taxon>Caryophanaceae</taxon>
        <taxon>Sporosarcina</taxon>
    </lineage>
</organism>
<dbReference type="EMBL" id="DYWT01000318">
    <property type="protein sequence ID" value="HJF34276.1"/>
    <property type="molecule type" value="Genomic_DNA"/>
</dbReference>
<feature type="transmembrane region" description="Helical" evidence="1">
    <location>
        <begin position="135"/>
        <end position="165"/>
    </location>
</feature>
<feature type="transmembrane region" description="Helical" evidence="1">
    <location>
        <begin position="86"/>
        <end position="106"/>
    </location>
</feature>
<feature type="domain" description="Heparan-alpha-glucosaminide N-acetyltransferase catalytic" evidence="3">
    <location>
        <begin position="9"/>
        <end position="162"/>
    </location>
</feature>
<dbReference type="PANTHER" id="PTHR30590:SF3">
    <property type="entry name" value="HYPOTHETICAL MEMBRANE SPANNING PROTEIN"/>
    <property type="match status" value="1"/>
</dbReference>
<keyword evidence="1" id="KW-1133">Transmembrane helix</keyword>
<feature type="transmembrane region" description="Helical" evidence="1">
    <location>
        <begin position="51"/>
        <end position="74"/>
    </location>
</feature>
<evidence type="ECO:0000313" key="4">
    <source>
        <dbReference type="EMBL" id="HJF34276.1"/>
    </source>
</evidence>
<dbReference type="Proteomes" id="UP000698173">
    <property type="component" value="Unassembled WGS sequence"/>
</dbReference>
<feature type="transmembrane region" description="Helical" evidence="1">
    <location>
        <begin position="177"/>
        <end position="197"/>
    </location>
</feature>